<organism evidence="2">
    <name type="scientific">Lygus hesperus</name>
    <name type="common">Western plant bug</name>
    <dbReference type="NCBI Taxonomy" id="30085"/>
    <lineage>
        <taxon>Eukaryota</taxon>
        <taxon>Metazoa</taxon>
        <taxon>Ecdysozoa</taxon>
        <taxon>Arthropoda</taxon>
        <taxon>Hexapoda</taxon>
        <taxon>Insecta</taxon>
        <taxon>Pterygota</taxon>
        <taxon>Neoptera</taxon>
        <taxon>Paraneoptera</taxon>
        <taxon>Hemiptera</taxon>
        <taxon>Heteroptera</taxon>
        <taxon>Panheteroptera</taxon>
        <taxon>Cimicomorpha</taxon>
        <taxon>Miridae</taxon>
        <taxon>Mirini</taxon>
        <taxon>Lygus</taxon>
    </lineage>
</organism>
<evidence type="ECO:0000313" key="2">
    <source>
        <dbReference type="EMBL" id="JAQ12496.1"/>
    </source>
</evidence>
<proteinExistence type="predicted"/>
<protein>
    <submittedName>
        <fullName evidence="2">Uncharacterized protein</fullName>
    </submittedName>
</protein>
<dbReference type="AlphaFoldDB" id="A0A146M0U7"/>
<keyword evidence="1" id="KW-1133">Transmembrane helix</keyword>
<keyword evidence="1" id="KW-0472">Membrane</keyword>
<accession>A0A146M0U7</accession>
<name>A0A146M0U7_LYGHE</name>
<gene>
    <name evidence="2" type="ORF">g.29192</name>
</gene>
<feature type="transmembrane region" description="Helical" evidence="1">
    <location>
        <begin position="212"/>
        <end position="233"/>
    </location>
</feature>
<keyword evidence="1" id="KW-0812">Transmembrane</keyword>
<sequence>MTAGCFGLYDLLYETCRRAPGKHADDAFNVDLPESQKRTDLRVEVAAVRFTPIRHTDPALDKWAEYLKNILPKKEYCENLCHLQKGVRKIYKLILAGHRYLRRSLPDAQDYTNQMVTLPASEYERDGMNTSMEIEPSSRSADILSTKSMDDDHMNKSVPDVTEYVIIDIDKVTVVTQSSMPADHDAPNNINISRVQSAGTYHERQLRGTAGFGIWLALSLFLIFILTAIPATVRYIRKRVRYDEPEITQGLIIKRRRCSSTEMHEL</sequence>
<dbReference type="EMBL" id="GDHC01006133">
    <property type="protein sequence ID" value="JAQ12496.1"/>
    <property type="molecule type" value="Transcribed_RNA"/>
</dbReference>
<reference evidence="2" key="1">
    <citation type="journal article" date="2016" name="Gigascience">
        <title>De novo construction of an expanded transcriptome assembly for the western tarnished plant bug, Lygus hesperus.</title>
        <authorList>
            <person name="Tassone E.E."/>
            <person name="Geib S.M."/>
            <person name="Hall B."/>
            <person name="Fabrick J.A."/>
            <person name="Brent C.S."/>
            <person name="Hull J.J."/>
        </authorList>
    </citation>
    <scope>NUCLEOTIDE SEQUENCE</scope>
</reference>
<evidence type="ECO:0000256" key="1">
    <source>
        <dbReference type="SAM" id="Phobius"/>
    </source>
</evidence>